<protein>
    <recommendedName>
        <fullName evidence="1">Queuosine 5'-phosphate N-glycosylase/hydrolase</fullName>
        <ecNumber evidence="1">3.2.2.-</ecNumber>
    </recommendedName>
    <alternativeName>
        <fullName evidence="1">Queuosine-nucleotide N-glycosylase/hydrolase</fullName>
    </alternativeName>
</protein>
<dbReference type="EC" id="3.2.2.-" evidence="1"/>
<organism evidence="2 3">
    <name type="scientific">Paratrimastix pyriformis</name>
    <dbReference type="NCBI Taxonomy" id="342808"/>
    <lineage>
        <taxon>Eukaryota</taxon>
        <taxon>Metamonada</taxon>
        <taxon>Preaxostyla</taxon>
        <taxon>Paratrimastigidae</taxon>
        <taxon>Paratrimastix</taxon>
    </lineage>
</organism>
<comment type="catalytic activity">
    <reaction evidence="1">
        <text>queuosine 5'-phosphate + H2O = queuine + D-ribose 5-phosphate</text>
        <dbReference type="Rhea" id="RHEA:75387"/>
        <dbReference type="ChEBI" id="CHEBI:15377"/>
        <dbReference type="ChEBI" id="CHEBI:17433"/>
        <dbReference type="ChEBI" id="CHEBI:78346"/>
        <dbReference type="ChEBI" id="CHEBI:194371"/>
    </reaction>
    <physiologicalReaction direction="left-to-right" evidence="1">
        <dbReference type="Rhea" id="RHEA:75388"/>
    </physiologicalReaction>
</comment>
<comment type="function">
    <text evidence="1">Catalyzes the hydrolysis of queuosine 5'-phosphate, releasing the nucleobase queuine (q). Is required for salvage of queuine from exogenous queuosine (Q) that is imported and then converted to queuosine 5'-phosphate intracellularly.</text>
</comment>
<dbReference type="EMBL" id="JAPMOS010000038">
    <property type="protein sequence ID" value="KAJ4457870.1"/>
    <property type="molecule type" value="Genomic_DNA"/>
</dbReference>
<evidence type="ECO:0000256" key="1">
    <source>
        <dbReference type="RuleBase" id="RU365002"/>
    </source>
</evidence>
<sequence>MSLAAQAHGCAASIIENAKSVSIDRDILGSFFAEIGYSVLRKAAMVRRLPLAFENKRMEINWIVTNALLQFGQEFQPSLLEHSGHTSIDAINYALVSSHIQGFSWTARAMSELELDEVASMFQLPLTTYTKSELAPGITQETPSRSPLAPYIEELHRVIRESGQALLRAGYADFAEVVLRHARPGRSDPPSAWSVVAALAEACPAFDDRATYVQPASPSPSPSGAVATATAATSAEADLCTPDSPAPSTHTPVQCLFHRKAQLGVAELYRRFRQEDPSLFEFADIGTLAAPAEPNTIAVLRGAGVIQVRTDTLREAIEGGHAIEAGSPEEIELRAACVVAVDRLADMCREHPLPPPEVPVPETAVSTPGPAPTPIELYWYLGLLSKTPRYQSIPRHLARNSLAY</sequence>
<comment type="caution">
    <text evidence="2">The sequence shown here is derived from an EMBL/GenBank/DDBJ whole genome shotgun (WGS) entry which is preliminary data.</text>
</comment>
<keyword evidence="1" id="KW-0378">Hydrolase</keyword>
<proteinExistence type="inferred from homology"/>
<dbReference type="Pfam" id="PF10343">
    <property type="entry name" value="Q_salvage"/>
    <property type="match status" value="1"/>
</dbReference>
<dbReference type="PANTHER" id="PTHR21314">
    <property type="entry name" value="QUEUOSINE 5'-PHOSPHATE N-GLYCOSYLASE_HYDROLASE-RELATED"/>
    <property type="match status" value="1"/>
</dbReference>
<keyword evidence="3" id="KW-1185">Reference proteome</keyword>
<reference evidence="2" key="1">
    <citation type="journal article" date="2022" name="bioRxiv">
        <title>Genomics of Preaxostyla Flagellates Illuminates Evolutionary Transitions and the Path Towards Mitochondrial Loss.</title>
        <authorList>
            <person name="Novak L.V.F."/>
            <person name="Treitli S.C."/>
            <person name="Pyrih J."/>
            <person name="Halakuc P."/>
            <person name="Pipaliya S.V."/>
            <person name="Vacek V."/>
            <person name="Brzon O."/>
            <person name="Soukal P."/>
            <person name="Eme L."/>
            <person name="Dacks J.B."/>
            <person name="Karnkowska A."/>
            <person name="Elias M."/>
            <person name="Hampl V."/>
        </authorList>
    </citation>
    <scope>NUCLEOTIDE SEQUENCE</scope>
    <source>
        <strain evidence="2">RCP-MX</strain>
    </source>
</reference>
<dbReference type="Proteomes" id="UP001141327">
    <property type="component" value="Unassembled WGS sequence"/>
</dbReference>
<dbReference type="PANTHER" id="PTHR21314:SF1">
    <property type="entry name" value="QUEUOSINE SALVAGE PROTEIN"/>
    <property type="match status" value="1"/>
</dbReference>
<gene>
    <name evidence="2" type="ORF">PAPYR_6548</name>
</gene>
<comment type="similarity">
    <text evidence="1">Belongs to the QNG1 protein family.</text>
</comment>
<name>A0ABQ8UF12_9EUKA</name>
<evidence type="ECO:0000313" key="2">
    <source>
        <dbReference type="EMBL" id="KAJ4457870.1"/>
    </source>
</evidence>
<accession>A0ABQ8UF12</accession>
<dbReference type="InterPro" id="IPR019438">
    <property type="entry name" value="Q_salvage"/>
</dbReference>
<evidence type="ECO:0000313" key="3">
    <source>
        <dbReference type="Proteomes" id="UP001141327"/>
    </source>
</evidence>